<dbReference type="Proteomes" id="UP000775213">
    <property type="component" value="Unassembled WGS sequence"/>
</dbReference>
<accession>A0AAV7G922</accession>
<comment type="caution">
    <text evidence="2">The sequence shown here is derived from an EMBL/GenBank/DDBJ whole genome shotgun (WGS) entry which is preliminary data.</text>
</comment>
<organism evidence="2 3">
    <name type="scientific">Dendrobium chrysotoxum</name>
    <name type="common">Orchid</name>
    <dbReference type="NCBI Taxonomy" id="161865"/>
    <lineage>
        <taxon>Eukaryota</taxon>
        <taxon>Viridiplantae</taxon>
        <taxon>Streptophyta</taxon>
        <taxon>Embryophyta</taxon>
        <taxon>Tracheophyta</taxon>
        <taxon>Spermatophyta</taxon>
        <taxon>Magnoliopsida</taxon>
        <taxon>Liliopsida</taxon>
        <taxon>Asparagales</taxon>
        <taxon>Orchidaceae</taxon>
        <taxon>Epidendroideae</taxon>
        <taxon>Malaxideae</taxon>
        <taxon>Dendrobiinae</taxon>
        <taxon>Dendrobium</taxon>
    </lineage>
</organism>
<dbReference type="EMBL" id="JAGFBR010000016">
    <property type="protein sequence ID" value="KAH0452787.1"/>
    <property type="molecule type" value="Genomic_DNA"/>
</dbReference>
<dbReference type="AlphaFoldDB" id="A0AAV7G922"/>
<feature type="compositionally biased region" description="Low complexity" evidence="1">
    <location>
        <begin position="52"/>
        <end position="62"/>
    </location>
</feature>
<evidence type="ECO:0000313" key="3">
    <source>
        <dbReference type="Proteomes" id="UP000775213"/>
    </source>
</evidence>
<proteinExistence type="predicted"/>
<evidence type="ECO:0000313" key="2">
    <source>
        <dbReference type="EMBL" id="KAH0452787.1"/>
    </source>
</evidence>
<protein>
    <submittedName>
        <fullName evidence="2">Uncharacterized protein</fullName>
    </submittedName>
</protein>
<keyword evidence="3" id="KW-1185">Reference proteome</keyword>
<sequence length="138" mass="14384">MLTIPRSLKSPKSRSITAFPNPVPCNAGSTTTSHTTALKTPSPVALAKATGAPSPASPFSSSQTNASVCSSATRSRDASRRGNPTRANTALRASRSRPAEQRRTRIPRAASSASDIERGRGCDVVLLVEVQRINGAAD</sequence>
<reference evidence="2 3" key="1">
    <citation type="journal article" date="2021" name="Hortic Res">
        <title>Chromosome-scale assembly of the Dendrobium chrysotoxum genome enhances the understanding of orchid evolution.</title>
        <authorList>
            <person name="Zhang Y."/>
            <person name="Zhang G.Q."/>
            <person name="Zhang D."/>
            <person name="Liu X.D."/>
            <person name="Xu X.Y."/>
            <person name="Sun W.H."/>
            <person name="Yu X."/>
            <person name="Zhu X."/>
            <person name="Wang Z.W."/>
            <person name="Zhao X."/>
            <person name="Zhong W.Y."/>
            <person name="Chen H."/>
            <person name="Yin W.L."/>
            <person name="Huang T."/>
            <person name="Niu S.C."/>
            <person name="Liu Z.J."/>
        </authorList>
    </citation>
    <scope>NUCLEOTIDE SEQUENCE [LARGE SCALE GENOMIC DNA]</scope>
    <source>
        <strain evidence="2">Lindl</strain>
    </source>
</reference>
<feature type="region of interest" description="Disordered" evidence="1">
    <location>
        <begin position="1"/>
        <end position="116"/>
    </location>
</feature>
<evidence type="ECO:0000256" key="1">
    <source>
        <dbReference type="SAM" id="MobiDB-lite"/>
    </source>
</evidence>
<feature type="compositionally biased region" description="Low complexity" evidence="1">
    <location>
        <begin position="29"/>
        <end position="42"/>
    </location>
</feature>
<gene>
    <name evidence="2" type="ORF">IEQ34_017111</name>
</gene>
<name>A0AAV7G922_DENCH</name>